<gene>
    <name evidence="2" type="ORF">CABS02_05240</name>
</gene>
<dbReference type="AlphaFoldDB" id="A0A9P9XI97"/>
<comment type="caution">
    <text evidence="2">The sequence shown here is derived from an EMBL/GenBank/DDBJ whole genome shotgun (WGS) entry which is preliminary data.</text>
</comment>
<organism evidence="2 3">
    <name type="scientific">Colletotrichum abscissum</name>
    <dbReference type="NCBI Taxonomy" id="1671311"/>
    <lineage>
        <taxon>Eukaryota</taxon>
        <taxon>Fungi</taxon>
        <taxon>Dikarya</taxon>
        <taxon>Ascomycota</taxon>
        <taxon>Pezizomycotina</taxon>
        <taxon>Sordariomycetes</taxon>
        <taxon>Hypocreomycetidae</taxon>
        <taxon>Glomerellales</taxon>
        <taxon>Glomerellaceae</taxon>
        <taxon>Colletotrichum</taxon>
        <taxon>Colletotrichum acutatum species complex</taxon>
    </lineage>
</organism>
<evidence type="ECO:0000313" key="3">
    <source>
        <dbReference type="Proteomes" id="UP001056436"/>
    </source>
</evidence>
<dbReference type="OrthoDB" id="10540023at2759"/>
<evidence type="ECO:0000256" key="1">
    <source>
        <dbReference type="SAM" id="MobiDB-lite"/>
    </source>
</evidence>
<sequence length="51" mass="5722">MATTPPIDDQSERYLVAISRIAPTRPMMDCNPRHPTSPRESRKIGSDLVNV</sequence>
<accession>A0A9P9XI97</accession>
<feature type="region of interest" description="Disordered" evidence="1">
    <location>
        <begin position="23"/>
        <end position="51"/>
    </location>
</feature>
<protein>
    <submittedName>
        <fullName evidence="2">Uncharacterized protein</fullName>
    </submittedName>
</protein>
<name>A0A9P9XI97_9PEZI</name>
<proteinExistence type="predicted"/>
<reference evidence="2" key="1">
    <citation type="submission" date="2019-01" db="EMBL/GenBank/DDBJ databases">
        <title>Colletotrichum abscissum LGMF1257.</title>
        <authorList>
            <person name="Baroncelli R."/>
        </authorList>
    </citation>
    <scope>NUCLEOTIDE SEQUENCE</scope>
    <source>
        <strain evidence="2">Ca142</strain>
    </source>
</reference>
<dbReference type="Proteomes" id="UP001056436">
    <property type="component" value="Unassembled WGS sequence"/>
</dbReference>
<evidence type="ECO:0000313" key="2">
    <source>
        <dbReference type="EMBL" id="KAI3554423.1"/>
    </source>
</evidence>
<dbReference type="EMBL" id="SDAQ01000023">
    <property type="protein sequence ID" value="KAI3554423.1"/>
    <property type="molecule type" value="Genomic_DNA"/>
</dbReference>
<keyword evidence="3" id="KW-1185">Reference proteome</keyword>